<comment type="caution">
    <text evidence="10">The sequence shown here is derived from an EMBL/GenBank/DDBJ whole genome shotgun (WGS) entry which is preliminary data.</text>
</comment>
<evidence type="ECO:0000256" key="6">
    <source>
        <dbReference type="ARBA" id="ARBA00023004"/>
    </source>
</evidence>
<keyword evidence="6 8" id="KW-0408">Iron</keyword>
<dbReference type="PROSITE" id="PS00086">
    <property type="entry name" value="CYTOCHROME_P450"/>
    <property type="match status" value="1"/>
</dbReference>
<comment type="cofactor">
    <cofactor evidence="1">
        <name>heme</name>
        <dbReference type="ChEBI" id="CHEBI:30413"/>
    </cofactor>
</comment>
<keyword evidence="9" id="KW-0812">Transmembrane</keyword>
<comment type="similarity">
    <text evidence="2 8">Belongs to the cytochrome P450 family.</text>
</comment>
<feature type="transmembrane region" description="Helical" evidence="9">
    <location>
        <begin position="20"/>
        <end position="39"/>
    </location>
</feature>
<evidence type="ECO:0000256" key="8">
    <source>
        <dbReference type="RuleBase" id="RU000461"/>
    </source>
</evidence>
<dbReference type="CDD" id="cd11062">
    <property type="entry name" value="CYP58-like"/>
    <property type="match status" value="1"/>
</dbReference>
<evidence type="ECO:0000256" key="5">
    <source>
        <dbReference type="ARBA" id="ARBA00023002"/>
    </source>
</evidence>
<dbReference type="GeneID" id="92093319"/>
<gene>
    <name evidence="10" type="ORF">PG994_008847</name>
</gene>
<protein>
    <recommendedName>
        <fullName evidence="12">Cytochrome P450</fullName>
    </recommendedName>
</protein>
<dbReference type="PANTHER" id="PTHR24305:SF157">
    <property type="entry name" value="N-ACETYLTRYPTOPHAN 6-HYDROXYLASE IVOC-RELATED"/>
    <property type="match status" value="1"/>
</dbReference>
<dbReference type="InterPro" id="IPR001128">
    <property type="entry name" value="Cyt_P450"/>
</dbReference>
<dbReference type="InterPro" id="IPR050121">
    <property type="entry name" value="Cytochrome_P450_monoxygenase"/>
</dbReference>
<keyword evidence="9" id="KW-0472">Membrane</keyword>
<keyword evidence="5 8" id="KW-0560">Oxidoreductase</keyword>
<evidence type="ECO:0000256" key="1">
    <source>
        <dbReference type="ARBA" id="ARBA00001971"/>
    </source>
</evidence>
<dbReference type="InterPro" id="IPR002401">
    <property type="entry name" value="Cyt_P450_E_grp-I"/>
</dbReference>
<name>A0ABR1UKM8_9PEZI</name>
<evidence type="ECO:0000256" key="9">
    <source>
        <dbReference type="SAM" id="Phobius"/>
    </source>
</evidence>
<proteinExistence type="inferred from homology"/>
<evidence type="ECO:0000313" key="10">
    <source>
        <dbReference type="EMBL" id="KAK8058399.1"/>
    </source>
</evidence>
<dbReference type="PANTHER" id="PTHR24305">
    <property type="entry name" value="CYTOCHROME P450"/>
    <property type="match status" value="1"/>
</dbReference>
<dbReference type="EMBL" id="JAQQWL010000009">
    <property type="protein sequence ID" value="KAK8058399.1"/>
    <property type="molecule type" value="Genomic_DNA"/>
</dbReference>
<evidence type="ECO:0000313" key="11">
    <source>
        <dbReference type="Proteomes" id="UP001480595"/>
    </source>
</evidence>
<dbReference type="SUPFAM" id="SSF48264">
    <property type="entry name" value="Cytochrome P450"/>
    <property type="match status" value="1"/>
</dbReference>
<reference evidence="10 11" key="1">
    <citation type="submission" date="2023-01" db="EMBL/GenBank/DDBJ databases">
        <title>Analysis of 21 Apiospora genomes using comparative genomics revels a genus with tremendous synthesis potential of carbohydrate active enzymes and secondary metabolites.</title>
        <authorList>
            <person name="Sorensen T."/>
        </authorList>
    </citation>
    <scope>NUCLEOTIDE SEQUENCE [LARGE SCALE GENOMIC DNA]</scope>
    <source>
        <strain evidence="10 11">CBS 135458</strain>
    </source>
</reference>
<keyword evidence="7 8" id="KW-0503">Monooxygenase</keyword>
<dbReference type="PRINTS" id="PR00463">
    <property type="entry name" value="EP450I"/>
</dbReference>
<dbReference type="Gene3D" id="1.10.630.10">
    <property type="entry name" value="Cytochrome P450"/>
    <property type="match status" value="2"/>
</dbReference>
<dbReference type="Pfam" id="PF00067">
    <property type="entry name" value="p450"/>
    <property type="match status" value="2"/>
</dbReference>
<evidence type="ECO:0000256" key="7">
    <source>
        <dbReference type="ARBA" id="ARBA00023033"/>
    </source>
</evidence>
<accession>A0ABR1UKM8</accession>
<sequence>MSARTASYIAFSQEQVQLDNVIFAILSLLAVYLSTKAVYRLWFHPLAKFPGPKLAAATSAFEFYYSVARNGLFPLKIEDMHRKYGPVVRINPNELHFSDPEFYNEIYTGQSNARDKYAPFYRFTGATHSAFETHNSRLHNSRRQPLMSAFSKRAVVNIEPLVWEKVNHLAHRISEAAHQGVTVKLDAAFSALTADITSEYGFGHCLGYLADDNFKNDIRESLLASLNLFHVVRFFPLIMRLAKVLPYRLVQAMNPNLSKVLGLRRLIRSMVVEELAKLDRGSPSNATIVKALSDPSIPASERSMERLGDEGFVFLNAGVTAGKTLAFTIFQLLADDKRRWNKLRQVLTEAFPDPNALDHVAEKELEALPYLLFPNPAEFRPERWIEAREKGQKLENYIVTFSKGTRHCLGMNLAYTEIFITVAVLVRRFDMELYDTTEKDVEVARDKLFGYPMGPSEGVRVIPTVVR</sequence>
<evidence type="ECO:0008006" key="12">
    <source>
        <dbReference type="Google" id="ProtNLM"/>
    </source>
</evidence>
<keyword evidence="4 8" id="KW-0479">Metal-binding</keyword>
<evidence type="ECO:0000256" key="3">
    <source>
        <dbReference type="ARBA" id="ARBA00022617"/>
    </source>
</evidence>
<evidence type="ECO:0000256" key="2">
    <source>
        <dbReference type="ARBA" id="ARBA00010617"/>
    </source>
</evidence>
<keyword evidence="9" id="KW-1133">Transmembrane helix</keyword>
<evidence type="ECO:0000256" key="4">
    <source>
        <dbReference type="ARBA" id="ARBA00022723"/>
    </source>
</evidence>
<keyword evidence="3 8" id="KW-0349">Heme</keyword>
<organism evidence="10 11">
    <name type="scientific">Apiospora phragmitis</name>
    <dbReference type="NCBI Taxonomy" id="2905665"/>
    <lineage>
        <taxon>Eukaryota</taxon>
        <taxon>Fungi</taxon>
        <taxon>Dikarya</taxon>
        <taxon>Ascomycota</taxon>
        <taxon>Pezizomycotina</taxon>
        <taxon>Sordariomycetes</taxon>
        <taxon>Xylariomycetidae</taxon>
        <taxon>Amphisphaeriales</taxon>
        <taxon>Apiosporaceae</taxon>
        <taxon>Apiospora</taxon>
    </lineage>
</organism>
<dbReference type="RefSeq" id="XP_066713845.1">
    <property type="nucleotide sequence ID" value="XM_066860256.1"/>
</dbReference>
<dbReference type="InterPro" id="IPR036396">
    <property type="entry name" value="Cyt_P450_sf"/>
</dbReference>
<keyword evidence="11" id="KW-1185">Reference proteome</keyword>
<dbReference type="Proteomes" id="UP001480595">
    <property type="component" value="Unassembled WGS sequence"/>
</dbReference>
<dbReference type="InterPro" id="IPR017972">
    <property type="entry name" value="Cyt_P450_CS"/>
</dbReference>